<reference evidence="2" key="1">
    <citation type="journal article" date="2019" name="Int. J. Syst. Evol. Microbiol.">
        <title>The Global Catalogue of Microorganisms (GCM) 10K type strain sequencing project: providing services to taxonomists for standard genome sequencing and annotation.</title>
        <authorList>
            <consortium name="The Broad Institute Genomics Platform"/>
            <consortium name="The Broad Institute Genome Sequencing Center for Infectious Disease"/>
            <person name="Wu L."/>
            <person name="Ma J."/>
        </authorList>
    </citation>
    <scope>NUCLEOTIDE SEQUENCE [LARGE SCALE GENOMIC DNA]</scope>
    <source>
        <strain evidence="2">KCTC 3950</strain>
    </source>
</reference>
<keyword evidence="2" id="KW-1185">Reference proteome</keyword>
<organism evidence="1 2">
    <name type="scientific">Paenibacillus gansuensis</name>
    <dbReference type="NCBI Taxonomy" id="306542"/>
    <lineage>
        <taxon>Bacteria</taxon>
        <taxon>Bacillati</taxon>
        <taxon>Bacillota</taxon>
        <taxon>Bacilli</taxon>
        <taxon>Bacillales</taxon>
        <taxon>Paenibacillaceae</taxon>
        <taxon>Paenibacillus</taxon>
    </lineage>
</organism>
<proteinExistence type="predicted"/>
<accession>A0ABW5P967</accession>
<name>A0ABW5P967_9BACL</name>
<dbReference type="EMBL" id="JBHUME010000004">
    <property type="protein sequence ID" value="MFD2611579.1"/>
    <property type="molecule type" value="Genomic_DNA"/>
</dbReference>
<sequence>MQLENYKFSGIDASLVGAIKSVADYYQIPLTTSWIYGMTGLSFLHVLDENLVEPNGDHLNQRFLILHVILD</sequence>
<comment type="caution">
    <text evidence="1">The sequence shown here is derived from an EMBL/GenBank/DDBJ whole genome shotgun (WGS) entry which is preliminary data.</text>
</comment>
<protein>
    <submittedName>
        <fullName evidence="1">Uncharacterized protein</fullName>
    </submittedName>
</protein>
<dbReference type="Proteomes" id="UP001597541">
    <property type="component" value="Unassembled WGS sequence"/>
</dbReference>
<gene>
    <name evidence="1" type="ORF">ACFSUF_03990</name>
</gene>
<dbReference type="RefSeq" id="WP_377600386.1">
    <property type="nucleotide sequence ID" value="NZ_JBHUME010000004.1"/>
</dbReference>
<evidence type="ECO:0000313" key="1">
    <source>
        <dbReference type="EMBL" id="MFD2611579.1"/>
    </source>
</evidence>
<evidence type="ECO:0000313" key="2">
    <source>
        <dbReference type="Proteomes" id="UP001597541"/>
    </source>
</evidence>